<proteinExistence type="predicted"/>
<sequence length="319" mass="35383">MRKLLAALVFVAAAAAVCRAQNLIPYQKGAKWGYADASGNVVVEAKYAAVSRFADGYGVVYDYRTGLAGLVDASGRMVIEPKFTYIDLCNEGIVAVYRYNGKNKDKKWTDGVWSYIDLSKPDSLFFGNSGYDMVGPFVDGVAWINGVATNSKRMQRYMPIMDKKGKKEIGRDYLLGVTESFRMVDLFARDDNGNYIVFDGKWALIDRHGNLLTDTSRPYDMVGEFKDGLAWVRRGGLYGFVNTRGEEVIPVAYKAVEGVPGAPVTSLVLHPESGAVRWVMDGSGRIAWLDEKGETVIDFIKSDGRIPVSSFVNESMWDY</sequence>
<dbReference type="Proteomes" id="UP000824115">
    <property type="component" value="Unassembled WGS sequence"/>
</dbReference>
<feature type="chain" id="PRO_5038636481" evidence="1">
    <location>
        <begin position="21"/>
        <end position="319"/>
    </location>
</feature>
<dbReference type="InterPro" id="IPR032774">
    <property type="entry name" value="WG_beta_rep"/>
</dbReference>
<keyword evidence="1" id="KW-0732">Signal</keyword>
<feature type="signal peptide" evidence="1">
    <location>
        <begin position="1"/>
        <end position="20"/>
    </location>
</feature>
<evidence type="ECO:0000313" key="3">
    <source>
        <dbReference type="Proteomes" id="UP000824115"/>
    </source>
</evidence>
<comment type="caution">
    <text evidence="2">The sequence shown here is derived from an EMBL/GenBank/DDBJ whole genome shotgun (WGS) entry which is preliminary data.</text>
</comment>
<evidence type="ECO:0000256" key="1">
    <source>
        <dbReference type="SAM" id="SignalP"/>
    </source>
</evidence>
<dbReference type="AlphaFoldDB" id="A0A9D2GP49"/>
<dbReference type="PANTHER" id="PTHR37841">
    <property type="entry name" value="GLR2918 PROTEIN"/>
    <property type="match status" value="1"/>
</dbReference>
<protein>
    <submittedName>
        <fullName evidence="2">WG repeat-containing protein</fullName>
    </submittedName>
</protein>
<dbReference type="PANTHER" id="PTHR37841:SF1">
    <property type="entry name" value="DUF3298 DOMAIN-CONTAINING PROTEIN"/>
    <property type="match status" value="1"/>
</dbReference>
<accession>A0A9D2GP49</accession>
<reference evidence="2" key="1">
    <citation type="journal article" date="2021" name="PeerJ">
        <title>Extensive microbial diversity within the chicken gut microbiome revealed by metagenomics and culture.</title>
        <authorList>
            <person name="Gilroy R."/>
            <person name="Ravi A."/>
            <person name="Getino M."/>
            <person name="Pursley I."/>
            <person name="Horton D.L."/>
            <person name="Alikhan N.F."/>
            <person name="Baker D."/>
            <person name="Gharbi K."/>
            <person name="Hall N."/>
            <person name="Watson M."/>
            <person name="Adriaenssens E.M."/>
            <person name="Foster-Nyarko E."/>
            <person name="Jarju S."/>
            <person name="Secka A."/>
            <person name="Antonio M."/>
            <person name="Oren A."/>
            <person name="Chaudhuri R.R."/>
            <person name="La Ragione R."/>
            <person name="Hildebrand F."/>
            <person name="Pallen M.J."/>
        </authorList>
    </citation>
    <scope>NUCLEOTIDE SEQUENCE</scope>
    <source>
        <strain evidence="2">Gambia16-554</strain>
    </source>
</reference>
<dbReference type="Pfam" id="PF14903">
    <property type="entry name" value="WG_beta_rep"/>
    <property type="match status" value="3"/>
</dbReference>
<evidence type="ECO:0000313" key="2">
    <source>
        <dbReference type="EMBL" id="HIZ85647.1"/>
    </source>
</evidence>
<name>A0A9D2GP49_9BACT</name>
<dbReference type="EMBL" id="DXAW01000079">
    <property type="protein sequence ID" value="HIZ85647.1"/>
    <property type="molecule type" value="Genomic_DNA"/>
</dbReference>
<gene>
    <name evidence="2" type="ORF">IAC04_04065</name>
</gene>
<reference evidence="2" key="2">
    <citation type="submission" date="2021-04" db="EMBL/GenBank/DDBJ databases">
        <authorList>
            <person name="Gilroy R."/>
        </authorList>
    </citation>
    <scope>NUCLEOTIDE SEQUENCE</scope>
    <source>
        <strain evidence="2">Gambia16-554</strain>
    </source>
</reference>
<organism evidence="2 3">
    <name type="scientific">Candidatus Coprenecus stercoravium</name>
    <dbReference type="NCBI Taxonomy" id="2840735"/>
    <lineage>
        <taxon>Bacteria</taxon>
        <taxon>Pseudomonadati</taxon>
        <taxon>Bacteroidota</taxon>
        <taxon>Bacteroidia</taxon>
        <taxon>Bacteroidales</taxon>
        <taxon>Rikenellaceae</taxon>
        <taxon>Rikenellaceae incertae sedis</taxon>
        <taxon>Candidatus Coprenecus</taxon>
    </lineage>
</organism>